<protein>
    <recommendedName>
        <fullName evidence="3">DUF2510 domain-containing protein</fullName>
    </recommendedName>
</protein>
<keyword evidence="2" id="KW-1133">Transmembrane helix</keyword>
<evidence type="ECO:0000256" key="2">
    <source>
        <dbReference type="SAM" id="Phobius"/>
    </source>
</evidence>
<dbReference type="InterPro" id="IPR018929">
    <property type="entry name" value="DUF2510"/>
</dbReference>
<feature type="transmembrane region" description="Helical" evidence="2">
    <location>
        <begin position="110"/>
        <end position="131"/>
    </location>
</feature>
<dbReference type="Pfam" id="PF10708">
    <property type="entry name" value="DUF2510"/>
    <property type="match status" value="1"/>
</dbReference>
<gene>
    <name evidence="4" type="ORF">B7R25_14650</name>
</gene>
<accession>A0A3E0W8Z0</accession>
<feature type="region of interest" description="Disordered" evidence="1">
    <location>
        <begin position="1"/>
        <end position="58"/>
    </location>
</feature>
<dbReference type="Proteomes" id="UP000257080">
    <property type="component" value="Unassembled WGS sequence"/>
</dbReference>
<name>A0A3E0W8Z0_9MICO</name>
<evidence type="ECO:0000259" key="3">
    <source>
        <dbReference type="Pfam" id="PF10708"/>
    </source>
</evidence>
<evidence type="ECO:0000313" key="5">
    <source>
        <dbReference type="Proteomes" id="UP000257080"/>
    </source>
</evidence>
<feature type="transmembrane region" description="Helical" evidence="2">
    <location>
        <begin position="163"/>
        <end position="184"/>
    </location>
</feature>
<feature type="domain" description="DUF2510" evidence="3">
    <location>
        <begin position="66"/>
        <end position="95"/>
    </location>
</feature>
<dbReference type="EMBL" id="NBXE01000034">
    <property type="protein sequence ID" value="RFA25278.1"/>
    <property type="molecule type" value="Genomic_DNA"/>
</dbReference>
<feature type="compositionally biased region" description="Basic residues" evidence="1">
    <location>
        <begin position="21"/>
        <end position="33"/>
    </location>
</feature>
<dbReference type="AlphaFoldDB" id="A0A3E0W8Z0"/>
<comment type="caution">
    <text evidence="4">The sequence shown here is derived from an EMBL/GenBank/DDBJ whole genome shotgun (WGS) entry which is preliminary data.</text>
</comment>
<dbReference type="OrthoDB" id="5244233at2"/>
<reference evidence="4 5" key="1">
    <citation type="submission" date="2017-04" db="EMBL/GenBank/DDBJ databases">
        <title>Comparative genome analysis of Subtercola boreus.</title>
        <authorList>
            <person name="Cho Y.-J."/>
            <person name="Cho A."/>
            <person name="Kim O.-S."/>
            <person name="Lee J.-I."/>
        </authorList>
    </citation>
    <scope>NUCLEOTIDE SEQUENCE [LARGE SCALE GENOMIC DNA]</scope>
    <source>
        <strain evidence="4 5">P28004</strain>
    </source>
</reference>
<sequence length="208" mass="22989">MGKPCVTTPLSFDPRSDRPTRRLRSGRARARRRPSGDHLPSPPGTGRLSGVSDPLDNSVSPSLAAPGWYPTAPGSPTFRWWDGVQWTEHLQNLSQLTPQPTSTVTKATPVYNVFIWLFVLPLLSVIALLFVDFGSLMADSMRQSLANRGTSNPFSNPTMTSPVYLLVQGLSWVIFAASVVLAAFDFKRLGQVGFARRFHWAWAFLGIF</sequence>
<keyword evidence="2" id="KW-0812">Transmembrane</keyword>
<keyword evidence="2" id="KW-0472">Membrane</keyword>
<proteinExistence type="predicted"/>
<organism evidence="4 5">
    <name type="scientific">Subtercola boreus</name>
    <dbReference type="NCBI Taxonomy" id="120213"/>
    <lineage>
        <taxon>Bacteria</taxon>
        <taxon>Bacillati</taxon>
        <taxon>Actinomycetota</taxon>
        <taxon>Actinomycetes</taxon>
        <taxon>Micrococcales</taxon>
        <taxon>Microbacteriaceae</taxon>
        <taxon>Subtercola</taxon>
    </lineage>
</organism>
<evidence type="ECO:0000313" key="4">
    <source>
        <dbReference type="EMBL" id="RFA25278.1"/>
    </source>
</evidence>
<evidence type="ECO:0000256" key="1">
    <source>
        <dbReference type="SAM" id="MobiDB-lite"/>
    </source>
</evidence>